<evidence type="ECO:0000256" key="1">
    <source>
        <dbReference type="ARBA" id="ARBA00023239"/>
    </source>
</evidence>
<protein>
    <submittedName>
        <fullName evidence="3">2-oxo-3-hexenedioate decarboxylase/2-keto-4-pentenoate hydratase</fullName>
    </submittedName>
</protein>
<dbReference type="PANTHER" id="PTHR30143:SF0">
    <property type="entry name" value="2-KETO-4-PENTENOATE HYDRATASE"/>
    <property type="match status" value="1"/>
</dbReference>
<dbReference type="SUPFAM" id="SSF56529">
    <property type="entry name" value="FAH"/>
    <property type="match status" value="1"/>
</dbReference>
<accession>A0A1M6VBK8</accession>
<dbReference type="InterPro" id="IPR011234">
    <property type="entry name" value="Fumarylacetoacetase-like_C"/>
</dbReference>
<feature type="domain" description="Fumarylacetoacetase-like C-terminal" evidence="2">
    <location>
        <begin position="80"/>
        <end position="260"/>
    </location>
</feature>
<dbReference type="GO" id="GO:0008684">
    <property type="term" value="F:2-oxopent-4-enoate hydratase activity"/>
    <property type="evidence" value="ECO:0007669"/>
    <property type="project" value="TreeGrafter"/>
</dbReference>
<dbReference type="PANTHER" id="PTHR30143">
    <property type="entry name" value="ACID HYDRATASE"/>
    <property type="match status" value="1"/>
</dbReference>
<proteinExistence type="predicted"/>
<evidence type="ECO:0000313" key="4">
    <source>
        <dbReference type="Proteomes" id="UP000189935"/>
    </source>
</evidence>
<dbReference type="OrthoDB" id="9792137at2"/>
<evidence type="ECO:0000259" key="2">
    <source>
        <dbReference type="Pfam" id="PF01557"/>
    </source>
</evidence>
<dbReference type="EMBL" id="LT670844">
    <property type="protein sequence ID" value="SHK78839.1"/>
    <property type="molecule type" value="Genomic_DNA"/>
</dbReference>
<sequence length="262" mass="28361">MEEIAARRAAEKLLAEHRDNVRFKTLVPPDGPGTISDAYDIQEKYVALLRGRHGDTIGYKVGLTSATMQVFCGIDHPIAGVVLANRVHRSGAAVRIADFGRLGLEFEIAVRVKSDVPVTGTPYTGEAIQPHIDGVCAAIEIVDDRNADYSNLDVRSLVADNSWNGGIVLSEFATKWPDLKDVLGRAAKDRIAIGEGHGRDILGHPFNSVAWLATQLASRGETLKAGQVVMTGSVMKTVFPEEDAAYRFELAEIGAVEVSVRR</sequence>
<dbReference type="Pfam" id="PF01557">
    <property type="entry name" value="FAA_hydrolase"/>
    <property type="match status" value="1"/>
</dbReference>
<organism evidence="3 4">
    <name type="scientific">Bradyrhizobium lablabi</name>
    <dbReference type="NCBI Taxonomy" id="722472"/>
    <lineage>
        <taxon>Bacteria</taxon>
        <taxon>Pseudomonadati</taxon>
        <taxon>Pseudomonadota</taxon>
        <taxon>Alphaproteobacteria</taxon>
        <taxon>Hyphomicrobiales</taxon>
        <taxon>Nitrobacteraceae</taxon>
        <taxon>Bradyrhizobium</taxon>
    </lineage>
</organism>
<dbReference type="InterPro" id="IPR050772">
    <property type="entry name" value="Hydratase-Decarb/MhpD_sf"/>
</dbReference>
<reference evidence="3 4" key="1">
    <citation type="submission" date="2016-11" db="EMBL/GenBank/DDBJ databases">
        <authorList>
            <person name="Jaros S."/>
            <person name="Januszkiewicz K."/>
            <person name="Wedrychowicz H."/>
        </authorList>
    </citation>
    <scope>NUCLEOTIDE SEQUENCE [LARGE SCALE GENOMIC DNA]</scope>
    <source>
        <strain evidence="3 4">GAS499</strain>
    </source>
</reference>
<dbReference type="Proteomes" id="UP000189935">
    <property type="component" value="Chromosome I"/>
</dbReference>
<dbReference type="InterPro" id="IPR036663">
    <property type="entry name" value="Fumarylacetoacetase_C_sf"/>
</dbReference>
<name>A0A1M6VBK8_9BRAD</name>
<keyword evidence="1" id="KW-0456">Lyase</keyword>
<gene>
    <name evidence="3" type="ORF">SAMN05444159_4187</name>
</gene>
<dbReference type="Gene3D" id="3.90.850.10">
    <property type="entry name" value="Fumarylacetoacetase-like, C-terminal domain"/>
    <property type="match status" value="1"/>
</dbReference>
<dbReference type="GO" id="GO:0005737">
    <property type="term" value="C:cytoplasm"/>
    <property type="evidence" value="ECO:0007669"/>
    <property type="project" value="TreeGrafter"/>
</dbReference>
<dbReference type="RefSeq" id="WP_079540989.1">
    <property type="nucleotide sequence ID" value="NZ_LT670844.1"/>
</dbReference>
<dbReference type="AlphaFoldDB" id="A0A1M6VBK8"/>
<evidence type="ECO:0000313" key="3">
    <source>
        <dbReference type="EMBL" id="SHK78839.1"/>
    </source>
</evidence>